<evidence type="ECO:0000256" key="12">
    <source>
        <dbReference type="ARBA" id="ARBA00025154"/>
    </source>
</evidence>
<dbReference type="Gene3D" id="3.30.572.10">
    <property type="entry name" value="Thymidylate synthase/dCMP hydroxymethylase domain"/>
    <property type="match status" value="1"/>
</dbReference>
<dbReference type="PIRSF" id="PIRSF000389">
    <property type="entry name" value="DHFR-TS"/>
    <property type="match status" value="1"/>
</dbReference>
<keyword evidence="6 15" id="KW-0489">Methyltransferase</keyword>
<dbReference type="CDD" id="cd00351">
    <property type="entry name" value="TS_Pyrimidine_HMase"/>
    <property type="match status" value="1"/>
</dbReference>
<dbReference type="InterPro" id="IPR000398">
    <property type="entry name" value="Thymidylate_synthase"/>
</dbReference>
<keyword evidence="10 15" id="KW-0560">Oxidoreductase</keyword>
<dbReference type="PROSITE" id="PS51330">
    <property type="entry name" value="DHFR_2"/>
    <property type="match status" value="1"/>
</dbReference>
<evidence type="ECO:0000256" key="3">
    <source>
        <dbReference type="ARBA" id="ARBA00010176"/>
    </source>
</evidence>
<dbReference type="GO" id="GO:0005829">
    <property type="term" value="C:cytosol"/>
    <property type="evidence" value="ECO:0007669"/>
    <property type="project" value="TreeGrafter"/>
</dbReference>
<dbReference type="InterPro" id="IPR020940">
    <property type="entry name" value="Thymidylate_synthase_AS"/>
</dbReference>
<comment type="function">
    <text evidence="12">Bifunctional enzyme. Involved in de novo dTMP biosynthesis. Key enzyme in folate metabolism. Catalyzes an essential reaction for de novo glycine and purine synthesis, DNA precursor synthesis, and for the conversion of dUMP to dTMP.</text>
</comment>
<comment type="pathway">
    <text evidence="1 15">Cofactor biosynthesis; tetrahydrofolate biosynthesis; 5,6,7,8-tetrahydrofolate from 7,8-dihydrofolate: step 1/1.</text>
</comment>
<evidence type="ECO:0000256" key="7">
    <source>
        <dbReference type="ARBA" id="ARBA00022679"/>
    </source>
</evidence>
<evidence type="ECO:0000256" key="16">
    <source>
        <dbReference type="PIRSR" id="PIRSR000389-1"/>
    </source>
</evidence>
<evidence type="ECO:0000256" key="13">
    <source>
        <dbReference type="ARBA" id="ARBA00047344"/>
    </source>
</evidence>
<dbReference type="SUPFAM" id="SSF53597">
    <property type="entry name" value="Dihydrofolate reductase-like"/>
    <property type="match status" value="1"/>
</dbReference>
<comment type="similarity">
    <text evidence="2 15">In the C-terminal section; belongs to the thymidylate synthase family.</text>
</comment>
<dbReference type="GO" id="GO:0032259">
    <property type="term" value="P:methylation"/>
    <property type="evidence" value="ECO:0007669"/>
    <property type="project" value="UniProtKB-KW"/>
</dbReference>
<evidence type="ECO:0000256" key="2">
    <source>
        <dbReference type="ARBA" id="ARBA00006900"/>
    </source>
</evidence>
<sequence length="499" mass="54587">MTFFRDITKSTRGAAGARNAAVMGRRTWAGIPPAFRPLRGRVNALLSLQDEKLVREQEGLDDSTDVFASLSEAVSALQSREGIETIHVVGGAAAFSEAIEHGIADVLYVTRVLTDHDTDVRMSWPLAADAAYKQVAAGPVVTEGAVEFQFTQWVNTKTASAVEPVERADGFSYSSLEPSPEAGLLTVPSYDDAGRSAIPDMAALAAAQAPGVHPEQQYLALIRDILCTGVQRGDRTGTGTLSKFGVQMRFSLRDGVLPLLTTKRVFWRGVAEELLWFVSGNTSAAALQEKGVHIWDGNGSREFLDKSGLGHREEGDLGPVYGFQWRHFGAEYTDMHADYTGKGVDQLQAVVDKIRTNPTDRRIILSAWNPAAIPEMALPPCHMFAQFFVANGELSCQMYQRSADMGLGVPFNIASYSLLTVMLAHVTGLKPGDFVHVIGDAHVYLNHVDALQIQLAREPRPFPTLRIDREVAEIDDFKFSDFVVEGYKPDKSIKMKMAV</sequence>
<dbReference type="InterPro" id="IPR001796">
    <property type="entry name" value="DHFR_dom"/>
</dbReference>
<dbReference type="Proteomes" id="UP000323011">
    <property type="component" value="Unassembled WGS sequence"/>
</dbReference>
<dbReference type="PANTHER" id="PTHR11548:SF2">
    <property type="entry name" value="THYMIDYLATE SYNTHASE"/>
    <property type="match status" value="1"/>
</dbReference>
<proteinExistence type="inferred from homology"/>
<protein>
    <recommendedName>
        <fullName evidence="4 15">Bifunctional dihydrofolate reductase-thymidylate synthase</fullName>
    </recommendedName>
</protein>
<evidence type="ECO:0000256" key="1">
    <source>
        <dbReference type="ARBA" id="ARBA00004903"/>
    </source>
</evidence>
<dbReference type="Pfam" id="PF00186">
    <property type="entry name" value="DHFR_1"/>
    <property type="match status" value="1"/>
</dbReference>
<dbReference type="PANTHER" id="PTHR11548">
    <property type="entry name" value="THYMIDYLATE SYNTHASE 1"/>
    <property type="match status" value="1"/>
</dbReference>
<dbReference type="FunFam" id="3.30.572.10:FF:000002">
    <property type="entry name" value="Possible thymidylate synthase"/>
    <property type="match status" value="1"/>
</dbReference>
<keyword evidence="11" id="KW-0511">Multifunctional enzyme</keyword>
<evidence type="ECO:0000313" key="19">
    <source>
        <dbReference type="EMBL" id="KAA0156388.1"/>
    </source>
</evidence>
<dbReference type="GO" id="GO:0006231">
    <property type="term" value="P:dTMP biosynthetic process"/>
    <property type="evidence" value="ECO:0007669"/>
    <property type="project" value="InterPro"/>
</dbReference>
<comment type="catalytic activity">
    <reaction evidence="14">
        <text>(6S)-5,6,7,8-tetrahydrofolate + NADP(+) = 7,8-dihydrofolate + NADPH + H(+)</text>
        <dbReference type="Rhea" id="RHEA:15009"/>
        <dbReference type="ChEBI" id="CHEBI:15378"/>
        <dbReference type="ChEBI" id="CHEBI:57451"/>
        <dbReference type="ChEBI" id="CHEBI:57453"/>
        <dbReference type="ChEBI" id="CHEBI:57783"/>
        <dbReference type="ChEBI" id="CHEBI:58349"/>
        <dbReference type="EC" id="1.5.1.3"/>
    </reaction>
</comment>
<dbReference type="Gene3D" id="3.40.430.10">
    <property type="entry name" value="Dihydrofolate Reductase, subunit A"/>
    <property type="match status" value="1"/>
</dbReference>
<reference evidence="19 20" key="1">
    <citation type="submission" date="2019-07" db="EMBL/GenBank/DDBJ databases">
        <title>Genomes of Cafeteria roenbergensis.</title>
        <authorList>
            <person name="Fischer M.G."/>
            <person name="Hackl T."/>
            <person name="Roman M."/>
        </authorList>
    </citation>
    <scope>NUCLEOTIDE SEQUENCE [LARGE SCALE GENOMIC DNA]</scope>
    <source>
        <strain evidence="19 20">BVI</strain>
    </source>
</reference>
<accession>A0A5A8CUF8</accession>
<dbReference type="CDD" id="cd00209">
    <property type="entry name" value="DHFR"/>
    <property type="match status" value="1"/>
</dbReference>
<keyword evidence="5 15" id="KW-0554">One-carbon metabolism</keyword>
<evidence type="ECO:0000256" key="17">
    <source>
        <dbReference type="PROSITE-ProRule" id="PRU10016"/>
    </source>
</evidence>
<dbReference type="GO" id="GO:0006730">
    <property type="term" value="P:one-carbon metabolic process"/>
    <property type="evidence" value="ECO:0007669"/>
    <property type="project" value="UniProtKB-KW"/>
</dbReference>
<dbReference type="PROSITE" id="PS00091">
    <property type="entry name" value="THYMIDYLATE_SYNTHASE"/>
    <property type="match status" value="1"/>
</dbReference>
<feature type="active site" evidence="16 17">
    <location>
        <position position="381"/>
    </location>
</feature>
<comment type="caution">
    <text evidence="19">The sequence shown here is derived from an EMBL/GenBank/DDBJ whole genome shotgun (WGS) entry which is preliminary data.</text>
</comment>
<dbReference type="NCBIfam" id="NF002497">
    <property type="entry name" value="PRK01827.1-3"/>
    <property type="match status" value="1"/>
</dbReference>
<dbReference type="InterPro" id="IPR036926">
    <property type="entry name" value="Thymidate_synth/dCMP_Mease_sf"/>
</dbReference>
<keyword evidence="9" id="KW-0521">NADP</keyword>
<dbReference type="AlphaFoldDB" id="A0A5A8CUF8"/>
<evidence type="ECO:0000256" key="5">
    <source>
        <dbReference type="ARBA" id="ARBA00022563"/>
    </source>
</evidence>
<dbReference type="PRINTS" id="PR00108">
    <property type="entry name" value="THYMDSNTHASE"/>
</dbReference>
<evidence type="ECO:0000256" key="6">
    <source>
        <dbReference type="ARBA" id="ARBA00022603"/>
    </source>
</evidence>
<dbReference type="InterPro" id="IPR012262">
    <property type="entry name" value="DHFR-TS"/>
</dbReference>
<dbReference type="InterPro" id="IPR024072">
    <property type="entry name" value="DHFR-like_dom_sf"/>
</dbReference>
<comment type="similarity">
    <text evidence="3 15">In the N-terminal section; belongs to the dihydrofolate reductase family.</text>
</comment>
<evidence type="ECO:0000256" key="15">
    <source>
        <dbReference type="PIRNR" id="PIRNR000389"/>
    </source>
</evidence>
<dbReference type="GO" id="GO:0004799">
    <property type="term" value="F:thymidylate synthase activity"/>
    <property type="evidence" value="ECO:0007669"/>
    <property type="project" value="UniProtKB-EC"/>
</dbReference>
<evidence type="ECO:0000256" key="14">
    <source>
        <dbReference type="ARBA" id="ARBA00048873"/>
    </source>
</evidence>
<dbReference type="SUPFAM" id="SSF55831">
    <property type="entry name" value="Thymidylate synthase/dCMP hydroxymethylase"/>
    <property type="match status" value="1"/>
</dbReference>
<evidence type="ECO:0000313" key="20">
    <source>
        <dbReference type="Proteomes" id="UP000323011"/>
    </source>
</evidence>
<dbReference type="EMBL" id="VLTN01000004">
    <property type="protein sequence ID" value="KAA0156388.1"/>
    <property type="molecule type" value="Genomic_DNA"/>
</dbReference>
<evidence type="ECO:0000256" key="9">
    <source>
        <dbReference type="ARBA" id="ARBA00022857"/>
    </source>
</evidence>
<evidence type="ECO:0000256" key="11">
    <source>
        <dbReference type="ARBA" id="ARBA00023268"/>
    </source>
</evidence>
<feature type="domain" description="DHFR" evidence="18">
    <location>
        <begin position="1"/>
        <end position="155"/>
    </location>
</feature>
<name>A0A5A8CUF8_CAFRO</name>
<keyword evidence="8 15" id="KW-0545">Nucleotide biosynthesis</keyword>
<dbReference type="GO" id="GO:0046654">
    <property type="term" value="P:tetrahydrofolate biosynthetic process"/>
    <property type="evidence" value="ECO:0007669"/>
    <property type="project" value="UniProtKB-UniPathway"/>
</dbReference>
<dbReference type="HAMAP" id="MF_00008">
    <property type="entry name" value="Thymidy_synth_bact"/>
    <property type="match status" value="1"/>
</dbReference>
<gene>
    <name evidence="19" type="ORF">FNF29_01181</name>
</gene>
<evidence type="ECO:0000259" key="18">
    <source>
        <dbReference type="PROSITE" id="PS51330"/>
    </source>
</evidence>
<dbReference type="InterPro" id="IPR045097">
    <property type="entry name" value="Thymidate_synth/dCMP_Mease"/>
</dbReference>
<evidence type="ECO:0000256" key="10">
    <source>
        <dbReference type="ARBA" id="ARBA00023002"/>
    </source>
</evidence>
<dbReference type="GO" id="GO:0004146">
    <property type="term" value="F:dihydrofolate reductase activity"/>
    <property type="evidence" value="ECO:0007669"/>
    <property type="project" value="UniProtKB-EC"/>
</dbReference>
<evidence type="ECO:0000256" key="4">
    <source>
        <dbReference type="ARBA" id="ARBA00019798"/>
    </source>
</evidence>
<dbReference type="Pfam" id="PF00303">
    <property type="entry name" value="Thymidylat_synt"/>
    <property type="match status" value="1"/>
</dbReference>
<evidence type="ECO:0000256" key="8">
    <source>
        <dbReference type="ARBA" id="ARBA00022727"/>
    </source>
</evidence>
<keyword evidence="7 15" id="KW-0808">Transferase</keyword>
<dbReference type="UniPathway" id="UPA00077">
    <property type="reaction ID" value="UER00158"/>
</dbReference>
<comment type="catalytic activity">
    <reaction evidence="13">
        <text>dUMP + (6R)-5,10-methylene-5,6,7,8-tetrahydrofolate = 7,8-dihydrofolate + dTMP</text>
        <dbReference type="Rhea" id="RHEA:12104"/>
        <dbReference type="ChEBI" id="CHEBI:15636"/>
        <dbReference type="ChEBI" id="CHEBI:57451"/>
        <dbReference type="ChEBI" id="CHEBI:63528"/>
        <dbReference type="ChEBI" id="CHEBI:246422"/>
        <dbReference type="EC" id="2.1.1.45"/>
    </reaction>
</comment>
<keyword evidence="20" id="KW-1185">Reference proteome</keyword>
<organism evidence="19 20">
    <name type="scientific">Cafeteria roenbergensis</name>
    <name type="common">Marine flagellate</name>
    <dbReference type="NCBI Taxonomy" id="33653"/>
    <lineage>
        <taxon>Eukaryota</taxon>
        <taxon>Sar</taxon>
        <taxon>Stramenopiles</taxon>
        <taxon>Bigyra</taxon>
        <taxon>Opalozoa</taxon>
        <taxon>Bicosoecida</taxon>
        <taxon>Cafeteriaceae</taxon>
        <taxon>Cafeteria</taxon>
    </lineage>
</organism>
<dbReference type="GO" id="GO:0005739">
    <property type="term" value="C:mitochondrion"/>
    <property type="evidence" value="ECO:0007669"/>
    <property type="project" value="TreeGrafter"/>
</dbReference>
<dbReference type="NCBIfam" id="TIGR03284">
    <property type="entry name" value="thym_sym"/>
    <property type="match status" value="1"/>
</dbReference>
<dbReference type="InterPro" id="IPR023451">
    <property type="entry name" value="Thymidate_synth/dCMP_Mease_dom"/>
</dbReference>